<dbReference type="NCBIfam" id="TIGR00361">
    <property type="entry name" value="ComEC_Rec2"/>
    <property type="match status" value="1"/>
</dbReference>
<feature type="transmembrane region" description="Helical" evidence="6">
    <location>
        <begin position="443"/>
        <end position="467"/>
    </location>
</feature>
<proteinExistence type="predicted"/>
<feature type="transmembrane region" description="Helical" evidence="6">
    <location>
        <begin position="418"/>
        <end position="437"/>
    </location>
</feature>
<organism evidence="8 9">
    <name type="scientific">Syntrophomonas zehnderi OL-4</name>
    <dbReference type="NCBI Taxonomy" id="690567"/>
    <lineage>
        <taxon>Bacteria</taxon>
        <taxon>Bacillati</taxon>
        <taxon>Bacillota</taxon>
        <taxon>Clostridia</taxon>
        <taxon>Eubacteriales</taxon>
        <taxon>Syntrophomonadaceae</taxon>
        <taxon>Syntrophomonas</taxon>
    </lineage>
</organism>
<dbReference type="Pfam" id="PF00753">
    <property type="entry name" value="Lactamase_B"/>
    <property type="match status" value="1"/>
</dbReference>
<feature type="transmembrane region" description="Helical" evidence="6">
    <location>
        <begin position="262"/>
        <end position="282"/>
    </location>
</feature>
<evidence type="ECO:0000313" key="8">
    <source>
        <dbReference type="EMBL" id="CFX79487.1"/>
    </source>
</evidence>
<accession>A0A0E4GE91</accession>
<reference evidence="8 9" key="1">
    <citation type="submission" date="2015-03" db="EMBL/GenBank/DDBJ databases">
        <authorList>
            <person name="Murphy D."/>
        </authorList>
    </citation>
    <scope>NUCLEOTIDE SEQUENCE [LARGE SCALE GENOMIC DNA]</scope>
    <source>
        <strain evidence="8 9">OL-4</strain>
    </source>
</reference>
<gene>
    <name evidence="8" type="ORF">1883</name>
</gene>
<evidence type="ECO:0000313" key="9">
    <source>
        <dbReference type="Proteomes" id="UP000045545"/>
    </source>
</evidence>
<keyword evidence="9" id="KW-1185">Reference proteome</keyword>
<dbReference type="PANTHER" id="PTHR30619">
    <property type="entry name" value="DNA INTERNALIZATION/COMPETENCE PROTEIN COMEC/REC2"/>
    <property type="match status" value="1"/>
</dbReference>
<evidence type="ECO:0000259" key="7">
    <source>
        <dbReference type="SMART" id="SM00849"/>
    </source>
</evidence>
<feature type="transmembrane region" description="Helical" evidence="6">
    <location>
        <begin position="44"/>
        <end position="64"/>
    </location>
</feature>
<evidence type="ECO:0000256" key="4">
    <source>
        <dbReference type="ARBA" id="ARBA00022989"/>
    </source>
</evidence>
<dbReference type="STRING" id="690567.1883"/>
<dbReference type="GO" id="GO:0030420">
    <property type="term" value="P:establishment of competence for transformation"/>
    <property type="evidence" value="ECO:0007669"/>
    <property type="project" value="InterPro"/>
</dbReference>
<dbReference type="OrthoDB" id="9761531at2"/>
<dbReference type="CDD" id="cd07731">
    <property type="entry name" value="ComA-like_MBL-fold"/>
    <property type="match status" value="1"/>
</dbReference>
<evidence type="ECO:0000256" key="6">
    <source>
        <dbReference type="SAM" id="Phobius"/>
    </source>
</evidence>
<dbReference type="Gene3D" id="3.60.15.10">
    <property type="entry name" value="Ribonuclease Z/Hydroxyacylglutathione hydrolase-like"/>
    <property type="match status" value="1"/>
</dbReference>
<sequence length="768" mass="84877">MVKTWPLAAASFAAGIVLAYYHIWILNVLVIIALFLSVLMCKRFYRQAFLCLLVLLGGLFYAGLSIRDIPHDLPVVQGTSRTGTVQDFPSTDGDKTTFILKTVYSSPWEKKIRVVCYFPANFSRGDTVTIRGNLKPPRRPGNPGEFNYPLYLSHSGIYYNMTVKKPSDLSLVSQQQGLLRLVDDFRRQGEKIIKQTLPDNEAAILLGMLLGSREGIDEQQYEDFQKTGIIHLFSVSGLHVGFLLLLMGWISSLLSLSNRSRFWVGTITLLIYGTMIAWPVSVMRSVMMGIIGLLAYYSGRENSLLNAWAIAGIITLIINPAALFTISFQLTFIATWGLIYIFPRLRTAPPFKGRAWDLIALPLAAELAVLPLVAYYFNILTPVSILTNILVAYFSGAAVILGFLSLLLANLLPGLTGLFLYPAGLFIELILFITKWVQILPYAYIWVATPPVIIIILYYTGILSGLLGITQNGKNKWSGFAAGLVLFFLIGLLLPGSVYNRGWLEVDFIDVGQGDAILLKTPQGKFMLIDGGGNTFYDVGKTTVLPYLHRRGIRELVLLVNTHPDNDHLQGVERVAEEISVKNLALPKSLLDCREYSTLRKTAVNNRIPIVGLEAGQTVNIEPGLSIKVLHPGGETYVKNNNNNQSVVLKVSYGAFSMLLTGDIEAEAMESILAREPFAATTVVKVPHHGSQGSLLPEFYRQSLPRYAIISVGADNLFGHPHPNVLAALQQENIKILRTDQDGAVIFLSDGERISVKSSGVKRIVRDL</sequence>
<dbReference type="RefSeq" id="WP_046498108.1">
    <property type="nucleotide sequence ID" value="NZ_CGIH01000031.1"/>
</dbReference>
<keyword evidence="4 6" id="KW-1133">Transmembrane helix</keyword>
<dbReference type="Pfam" id="PF13567">
    <property type="entry name" value="DUF4131"/>
    <property type="match status" value="1"/>
</dbReference>
<dbReference type="AlphaFoldDB" id="A0A0E4GE91"/>
<dbReference type="GO" id="GO:0005886">
    <property type="term" value="C:plasma membrane"/>
    <property type="evidence" value="ECO:0007669"/>
    <property type="project" value="UniProtKB-SubCell"/>
</dbReference>
<name>A0A0E4GE91_9FIRM</name>
<dbReference type="SUPFAM" id="SSF56281">
    <property type="entry name" value="Metallo-hydrolase/oxidoreductase"/>
    <property type="match status" value="1"/>
</dbReference>
<feature type="transmembrane region" description="Helical" evidence="6">
    <location>
        <begin position="479"/>
        <end position="499"/>
    </location>
</feature>
<keyword evidence="3 6" id="KW-0812">Transmembrane</keyword>
<evidence type="ECO:0000256" key="1">
    <source>
        <dbReference type="ARBA" id="ARBA00004651"/>
    </source>
</evidence>
<dbReference type="Pfam" id="PF03772">
    <property type="entry name" value="Competence"/>
    <property type="match status" value="1"/>
</dbReference>
<dbReference type="InterPro" id="IPR052159">
    <property type="entry name" value="Competence_DNA_uptake"/>
</dbReference>
<dbReference type="SMART" id="SM00849">
    <property type="entry name" value="Lactamase_B"/>
    <property type="match status" value="1"/>
</dbReference>
<keyword evidence="5 6" id="KW-0472">Membrane</keyword>
<feature type="transmembrane region" description="Helical" evidence="6">
    <location>
        <begin position="355"/>
        <end position="377"/>
    </location>
</feature>
<dbReference type="NCBIfam" id="TIGR00360">
    <property type="entry name" value="ComEC_N-term"/>
    <property type="match status" value="1"/>
</dbReference>
<dbReference type="InterPro" id="IPR004477">
    <property type="entry name" value="ComEC_N"/>
</dbReference>
<dbReference type="PANTHER" id="PTHR30619:SF1">
    <property type="entry name" value="RECOMBINATION PROTEIN 2"/>
    <property type="match status" value="1"/>
</dbReference>
<dbReference type="InterPro" id="IPR036866">
    <property type="entry name" value="RibonucZ/Hydroxyglut_hydro"/>
</dbReference>
<dbReference type="InterPro" id="IPR025405">
    <property type="entry name" value="DUF4131"/>
</dbReference>
<dbReference type="EMBL" id="CGIH01000031">
    <property type="protein sequence ID" value="CFX79487.1"/>
    <property type="molecule type" value="Genomic_DNA"/>
</dbReference>
<dbReference type="InterPro" id="IPR001279">
    <property type="entry name" value="Metallo-B-lactamas"/>
</dbReference>
<dbReference type="InterPro" id="IPR004797">
    <property type="entry name" value="Competence_ComEC/Rec2"/>
</dbReference>
<feature type="transmembrane region" description="Helical" evidence="6">
    <location>
        <begin position="389"/>
        <end position="411"/>
    </location>
</feature>
<dbReference type="Proteomes" id="UP000045545">
    <property type="component" value="Unassembled WGS sequence"/>
</dbReference>
<keyword evidence="2" id="KW-1003">Cell membrane</keyword>
<feature type="transmembrane region" description="Helical" evidence="6">
    <location>
        <begin position="229"/>
        <end position="250"/>
    </location>
</feature>
<comment type="subcellular location">
    <subcellularLocation>
        <location evidence="1">Cell membrane</location>
        <topology evidence="1">Multi-pass membrane protein</topology>
    </subcellularLocation>
</comment>
<feature type="domain" description="Metallo-beta-lactamase" evidence="7">
    <location>
        <begin position="513"/>
        <end position="720"/>
    </location>
</feature>
<evidence type="ECO:0000256" key="2">
    <source>
        <dbReference type="ARBA" id="ARBA00022475"/>
    </source>
</evidence>
<evidence type="ECO:0000256" key="3">
    <source>
        <dbReference type="ARBA" id="ARBA00022692"/>
    </source>
</evidence>
<evidence type="ECO:0000256" key="5">
    <source>
        <dbReference type="ARBA" id="ARBA00023136"/>
    </source>
</evidence>
<feature type="transmembrane region" description="Helical" evidence="6">
    <location>
        <begin position="12"/>
        <end position="38"/>
    </location>
</feature>
<feature type="transmembrane region" description="Helical" evidence="6">
    <location>
        <begin position="303"/>
        <end position="320"/>
    </location>
</feature>
<dbReference type="InterPro" id="IPR035681">
    <property type="entry name" value="ComA-like_MBL"/>
</dbReference>
<protein>
    <submittedName>
        <fullName evidence="8">Competence protein ComEC/Rec2</fullName>
    </submittedName>
</protein>